<gene>
    <name evidence="3" type="ORF">M9458_022629</name>
</gene>
<reference evidence="3 4" key="1">
    <citation type="submission" date="2024-05" db="EMBL/GenBank/DDBJ databases">
        <title>Genome sequencing and assembly of Indian major carp, Cirrhinus mrigala (Hamilton, 1822).</title>
        <authorList>
            <person name="Mohindra V."/>
            <person name="Chowdhury L.M."/>
            <person name="Lal K."/>
            <person name="Jena J.K."/>
        </authorList>
    </citation>
    <scope>NUCLEOTIDE SEQUENCE [LARGE SCALE GENOMIC DNA]</scope>
    <source>
        <strain evidence="3">CM1030</strain>
        <tissue evidence="3">Blood</tissue>
    </source>
</reference>
<dbReference type="AlphaFoldDB" id="A0ABD0QAQ1"/>
<dbReference type="EMBL" id="JAMKFB020000010">
    <property type="protein sequence ID" value="KAL0183254.1"/>
    <property type="molecule type" value="Genomic_DNA"/>
</dbReference>
<dbReference type="SUPFAM" id="SSF74924">
    <property type="entry name" value="Cap-Gly domain"/>
    <property type="match status" value="1"/>
</dbReference>
<proteinExistence type="predicted"/>
<evidence type="ECO:0000313" key="4">
    <source>
        <dbReference type="Proteomes" id="UP001529510"/>
    </source>
</evidence>
<feature type="coiled-coil region" evidence="1">
    <location>
        <begin position="81"/>
        <end position="161"/>
    </location>
</feature>
<keyword evidence="1" id="KW-0175">Coiled coil</keyword>
<feature type="non-terminal residue" evidence="3">
    <location>
        <position position="167"/>
    </location>
</feature>
<sequence length="167" mass="18832">MLHSHRYFQCLPKYGLFAPTHKVTRIGFPSTTPAKSKSSRRRSTLKNSPSASVTSSVGGKPSRAGLLTETSARYARKISGTTALQEALKEKQQHIEQLLAERDLERTEVARATSHAGEVQQELALLRQGQEQYAVEMEAKLDQLRRLVETADRDKVELMNQLEEEKR</sequence>
<feature type="region of interest" description="Disordered" evidence="2">
    <location>
        <begin position="27"/>
        <end position="68"/>
    </location>
</feature>
<evidence type="ECO:0000256" key="2">
    <source>
        <dbReference type="SAM" id="MobiDB-lite"/>
    </source>
</evidence>
<evidence type="ECO:0000313" key="3">
    <source>
        <dbReference type="EMBL" id="KAL0183254.1"/>
    </source>
</evidence>
<dbReference type="Gene3D" id="2.30.30.190">
    <property type="entry name" value="CAP Gly-rich-like domain"/>
    <property type="match status" value="1"/>
</dbReference>
<evidence type="ECO:0000256" key="1">
    <source>
        <dbReference type="SAM" id="Coils"/>
    </source>
</evidence>
<accession>A0ABD0QAQ1</accession>
<organism evidence="3 4">
    <name type="scientific">Cirrhinus mrigala</name>
    <name type="common">Mrigala</name>
    <dbReference type="NCBI Taxonomy" id="683832"/>
    <lineage>
        <taxon>Eukaryota</taxon>
        <taxon>Metazoa</taxon>
        <taxon>Chordata</taxon>
        <taxon>Craniata</taxon>
        <taxon>Vertebrata</taxon>
        <taxon>Euteleostomi</taxon>
        <taxon>Actinopterygii</taxon>
        <taxon>Neopterygii</taxon>
        <taxon>Teleostei</taxon>
        <taxon>Ostariophysi</taxon>
        <taxon>Cypriniformes</taxon>
        <taxon>Cyprinidae</taxon>
        <taxon>Labeoninae</taxon>
        <taxon>Labeonini</taxon>
        <taxon>Cirrhinus</taxon>
    </lineage>
</organism>
<keyword evidence="4" id="KW-1185">Reference proteome</keyword>
<dbReference type="InterPro" id="IPR036859">
    <property type="entry name" value="CAP-Gly_dom_sf"/>
</dbReference>
<dbReference type="Proteomes" id="UP001529510">
    <property type="component" value="Unassembled WGS sequence"/>
</dbReference>
<protein>
    <submittedName>
        <fullName evidence="3">Uncharacterized protein</fullName>
    </submittedName>
</protein>
<name>A0ABD0QAQ1_CIRMR</name>
<comment type="caution">
    <text evidence="3">The sequence shown here is derived from an EMBL/GenBank/DDBJ whole genome shotgun (WGS) entry which is preliminary data.</text>
</comment>
<dbReference type="PANTHER" id="PTHR18916:SF44">
    <property type="entry name" value="CAP-GLY DOMAIN-CONTAINING LINKER PROTEIN 1"/>
    <property type="match status" value="1"/>
</dbReference>
<dbReference type="PANTHER" id="PTHR18916">
    <property type="entry name" value="DYNACTIN 1-RELATED MICROTUBULE-BINDING"/>
    <property type="match status" value="1"/>
</dbReference>